<name>A0A248VCI7_9BURK</name>
<reference evidence="2 3" key="1">
    <citation type="submission" date="2017-08" db="EMBL/GenBank/DDBJ databases">
        <title>Identification and genetic characteristics of simultaneous BTEX- and naphthalene-degrading Paraburkholderia sp. BN5 isolated from petroleum-contaminated soil.</title>
        <authorList>
            <person name="Lee Y."/>
            <person name="Jeon C.O."/>
        </authorList>
    </citation>
    <scope>NUCLEOTIDE SEQUENCE [LARGE SCALE GENOMIC DNA]</scope>
    <source>
        <strain evidence="2 3">BN5</strain>
    </source>
</reference>
<feature type="domain" description="TPM" evidence="1">
    <location>
        <begin position="22"/>
        <end position="141"/>
    </location>
</feature>
<keyword evidence="3" id="KW-1185">Reference proteome</keyword>
<dbReference type="Gene3D" id="3.10.310.50">
    <property type="match status" value="1"/>
</dbReference>
<dbReference type="InterPro" id="IPR007621">
    <property type="entry name" value="TPM_dom"/>
</dbReference>
<evidence type="ECO:0000313" key="3">
    <source>
        <dbReference type="Proteomes" id="UP000215158"/>
    </source>
</evidence>
<gene>
    <name evidence="2" type="ORF">CJU94_00430</name>
</gene>
<dbReference type="KEGG" id="parb:CJU94_00430"/>
<dbReference type="PANTHER" id="PTHR30373">
    <property type="entry name" value="UPF0603 PROTEIN YGCG"/>
    <property type="match status" value="1"/>
</dbReference>
<evidence type="ECO:0000259" key="1">
    <source>
        <dbReference type="Pfam" id="PF04536"/>
    </source>
</evidence>
<dbReference type="Proteomes" id="UP000215158">
    <property type="component" value="Chromosome 1"/>
</dbReference>
<dbReference type="OrthoDB" id="5683663at2"/>
<dbReference type="PANTHER" id="PTHR30373:SF8">
    <property type="entry name" value="BLL7265 PROTEIN"/>
    <property type="match status" value="1"/>
</dbReference>
<dbReference type="RefSeq" id="WP_095417082.1">
    <property type="nucleotide sequence ID" value="NZ_CP022989.1"/>
</dbReference>
<accession>A0A248VCI7</accession>
<proteinExistence type="predicted"/>
<evidence type="ECO:0000313" key="2">
    <source>
        <dbReference type="EMBL" id="ASV96775.1"/>
    </source>
</evidence>
<dbReference type="Pfam" id="PF04536">
    <property type="entry name" value="TPM_phosphatase"/>
    <property type="match status" value="1"/>
</dbReference>
<organism evidence="2 3">
    <name type="scientific">Paraburkholderia aromaticivorans</name>
    <dbReference type="NCBI Taxonomy" id="2026199"/>
    <lineage>
        <taxon>Bacteria</taxon>
        <taxon>Pseudomonadati</taxon>
        <taxon>Pseudomonadota</taxon>
        <taxon>Betaproteobacteria</taxon>
        <taxon>Burkholderiales</taxon>
        <taxon>Burkholderiaceae</taxon>
        <taxon>Paraburkholderia</taxon>
    </lineage>
</organism>
<protein>
    <recommendedName>
        <fullName evidence="1">TPM domain-containing protein</fullName>
    </recommendedName>
</protein>
<sequence length="165" mass="19106">MDIKRVVRHLFMSRWHVNLAFPPKTQRAMEKAVRESHRAHIGQVRFAVEGALHIGVLLKGMSARERAIDVFSELRVWDTEHNNGVLIYLLLADRDVEIVEDRGVHSKVHAAEWEAICQNMEAEFRSGRYETGVLRGVEQVTELLRRHFPAQRDTHSELPRKPTVL</sequence>
<dbReference type="AlphaFoldDB" id="A0A248VCI7"/>
<dbReference type="EMBL" id="CP022989">
    <property type="protein sequence ID" value="ASV96775.1"/>
    <property type="molecule type" value="Genomic_DNA"/>
</dbReference>